<dbReference type="EMBL" id="JARKIE010000016">
    <property type="protein sequence ID" value="KAJ7701936.1"/>
    <property type="molecule type" value="Genomic_DNA"/>
</dbReference>
<gene>
    <name evidence="2" type="ORF">B0H17DRAFT_1128146</name>
</gene>
<dbReference type="Proteomes" id="UP001221757">
    <property type="component" value="Unassembled WGS sequence"/>
</dbReference>
<evidence type="ECO:0000313" key="2">
    <source>
        <dbReference type="EMBL" id="KAJ7701936.1"/>
    </source>
</evidence>
<proteinExistence type="predicted"/>
<feature type="region of interest" description="Disordered" evidence="1">
    <location>
        <begin position="75"/>
        <end position="103"/>
    </location>
</feature>
<sequence length="124" mass="13835">MITNSSSEYLFEVPQIQTHLVASWKVQLEGSAGGELGNSPRPVFLKRWLPPEHSRWGRCGNTLAVFFPSPRRSKERAVGQKIRPKARQGTEGREDERCDTMGGVTIRNAPDLRITPGGLGYRDS</sequence>
<reference evidence="2" key="1">
    <citation type="submission" date="2023-03" db="EMBL/GenBank/DDBJ databases">
        <title>Massive genome expansion in bonnet fungi (Mycena s.s.) driven by repeated elements and novel gene families across ecological guilds.</title>
        <authorList>
            <consortium name="Lawrence Berkeley National Laboratory"/>
            <person name="Harder C.B."/>
            <person name="Miyauchi S."/>
            <person name="Viragh M."/>
            <person name="Kuo A."/>
            <person name="Thoen E."/>
            <person name="Andreopoulos B."/>
            <person name="Lu D."/>
            <person name="Skrede I."/>
            <person name="Drula E."/>
            <person name="Henrissat B."/>
            <person name="Morin E."/>
            <person name="Kohler A."/>
            <person name="Barry K."/>
            <person name="LaButti K."/>
            <person name="Morin E."/>
            <person name="Salamov A."/>
            <person name="Lipzen A."/>
            <person name="Mereny Z."/>
            <person name="Hegedus B."/>
            <person name="Baldrian P."/>
            <person name="Stursova M."/>
            <person name="Weitz H."/>
            <person name="Taylor A."/>
            <person name="Grigoriev I.V."/>
            <person name="Nagy L.G."/>
            <person name="Martin F."/>
            <person name="Kauserud H."/>
        </authorList>
    </citation>
    <scope>NUCLEOTIDE SEQUENCE</scope>
    <source>
        <strain evidence="2">CBHHK067</strain>
    </source>
</reference>
<accession>A0AAD7E0B0</accession>
<name>A0AAD7E0B0_MYCRO</name>
<keyword evidence="3" id="KW-1185">Reference proteome</keyword>
<dbReference type="AlphaFoldDB" id="A0AAD7E0B0"/>
<evidence type="ECO:0000256" key="1">
    <source>
        <dbReference type="SAM" id="MobiDB-lite"/>
    </source>
</evidence>
<evidence type="ECO:0000313" key="3">
    <source>
        <dbReference type="Proteomes" id="UP001221757"/>
    </source>
</evidence>
<feature type="compositionally biased region" description="Basic and acidic residues" evidence="1">
    <location>
        <begin position="88"/>
        <end position="99"/>
    </location>
</feature>
<protein>
    <submittedName>
        <fullName evidence="2">Uncharacterized protein</fullName>
    </submittedName>
</protein>
<comment type="caution">
    <text evidence="2">The sequence shown here is derived from an EMBL/GenBank/DDBJ whole genome shotgun (WGS) entry which is preliminary data.</text>
</comment>
<organism evidence="2 3">
    <name type="scientific">Mycena rosella</name>
    <name type="common">Pink bonnet</name>
    <name type="synonym">Agaricus rosellus</name>
    <dbReference type="NCBI Taxonomy" id="1033263"/>
    <lineage>
        <taxon>Eukaryota</taxon>
        <taxon>Fungi</taxon>
        <taxon>Dikarya</taxon>
        <taxon>Basidiomycota</taxon>
        <taxon>Agaricomycotina</taxon>
        <taxon>Agaricomycetes</taxon>
        <taxon>Agaricomycetidae</taxon>
        <taxon>Agaricales</taxon>
        <taxon>Marasmiineae</taxon>
        <taxon>Mycenaceae</taxon>
        <taxon>Mycena</taxon>
    </lineage>
</organism>